<evidence type="ECO:0000256" key="1">
    <source>
        <dbReference type="SAM" id="MobiDB-lite"/>
    </source>
</evidence>
<evidence type="ECO:0000313" key="3">
    <source>
        <dbReference type="EMBL" id="MFC7221157.1"/>
    </source>
</evidence>
<dbReference type="EMBL" id="JBHSZO010000052">
    <property type="protein sequence ID" value="MFC7221157.1"/>
    <property type="molecule type" value="Genomic_DNA"/>
</dbReference>
<dbReference type="EC" id="1.-.-.-" evidence="3"/>
<keyword evidence="4" id="KW-1185">Reference proteome</keyword>
<evidence type="ECO:0000313" key="4">
    <source>
        <dbReference type="Proteomes" id="UP001596413"/>
    </source>
</evidence>
<feature type="compositionally biased region" description="Low complexity" evidence="1">
    <location>
        <begin position="109"/>
        <end position="118"/>
    </location>
</feature>
<dbReference type="Gene3D" id="3.50.50.60">
    <property type="entry name" value="FAD/NAD(P)-binding domain"/>
    <property type="match status" value="2"/>
</dbReference>
<keyword evidence="3" id="KW-0560">Oxidoreductase</keyword>
<dbReference type="PANTHER" id="PTHR42841">
    <property type="entry name" value="AMINE OXIDASE"/>
    <property type="match status" value="1"/>
</dbReference>
<protein>
    <submittedName>
        <fullName evidence="3">NAD(P)/FAD-dependent oxidoreductase</fullName>
        <ecNumber evidence="3">1.-.-.-</ecNumber>
    </submittedName>
</protein>
<proteinExistence type="predicted"/>
<accession>A0ABW2GQC7</accession>
<evidence type="ECO:0000259" key="2">
    <source>
        <dbReference type="Pfam" id="PF01593"/>
    </source>
</evidence>
<gene>
    <name evidence="3" type="ORF">ACFQLX_23785</name>
</gene>
<comment type="caution">
    <text evidence="3">The sequence shown here is derived from an EMBL/GenBank/DDBJ whole genome shotgun (WGS) entry which is preliminary data.</text>
</comment>
<feature type="domain" description="Amine oxidase" evidence="2">
    <location>
        <begin position="26"/>
        <end position="453"/>
    </location>
</feature>
<dbReference type="InterPro" id="IPR036188">
    <property type="entry name" value="FAD/NAD-bd_sf"/>
</dbReference>
<dbReference type="InterPro" id="IPR002937">
    <property type="entry name" value="Amino_oxidase"/>
</dbReference>
<name>A0ABW2GQC7_9ACTN</name>
<dbReference type="Pfam" id="PF01593">
    <property type="entry name" value="Amino_oxidase"/>
    <property type="match status" value="1"/>
</dbReference>
<organism evidence="3 4">
    <name type="scientific">Streptomyces polyrhachis</name>
    <dbReference type="NCBI Taxonomy" id="1282885"/>
    <lineage>
        <taxon>Bacteria</taxon>
        <taxon>Bacillati</taxon>
        <taxon>Actinomycetota</taxon>
        <taxon>Actinomycetes</taxon>
        <taxon>Kitasatosporales</taxon>
        <taxon>Streptomycetaceae</taxon>
        <taxon>Streptomyces</taxon>
    </lineage>
</organism>
<dbReference type="GO" id="GO:0016491">
    <property type="term" value="F:oxidoreductase activity"/>
    <property type="evidence" value="ECO:0007669"/>
    <property type="project" value="UniProtKB-KW"/>
</dbReference>
<dbReference type="SUPFAM" id="SSF51905">
    <property type="entry name" value="FAD/NAD(P)-binding domain"/>
    <property type="match status" value="1"/>
</dbReference>
<dbReference type="RefSeq" id="WP_386418316.1">
    <property type="nucleotide sequence ID" value="NZ_JBHSZO010000052.1"/>
</dbReference>
<sequence>MPSSARRTQAGSPERRADVVIVGAGISGLAAARQLTGAGLSVVVVEAGERVGGRMATESVDGFLLDRMPQLLNTSYPELARTPGLSALPLRPFPGGVAVVSEGRRRLLRPGSRGLESGPVVPGQRTGPGSTGPARAAVRALAGAARAGDRTPLGGAVDHARLAAWLARLTAVPVPRLLARPERTAARALAAGPLPPRVAEGMLRPLLTALLCDPELGTSSRGADLALRGFALGAPCLPQGGAQTIPHLLAESLPREAVRTGVEAVAVSTTSVTTRGHGTLHCRAVLVATGARAAAELLPGLRLPAFHPVSVLHHTLPAGEQPPDGEAALLLSGAGEGPVAYSFVASGVDPGRAPAGRTLVTSTVPGAAARDPLRVLDKAVRGQLGRLHGTHAERWELLAAYHEPDAVPAMAPPHDARRPVRMLAGLYVCGDHRDTSSVQGALHSGRRAARALLRDVGVAPQETPEGALRAA</sequence>
<feature type="region of interest" description="Disordered" evidence="1">
    <location>
        <begin position="109"/>
        <end position="134"/>
    </location>
</feature>
<dbReference type="Proteomes" id="UP001596413">
    <property type="component" value="Unassembled WGS sequence"/>
</dbReference>
<reference evidence="4" key="1">
    <citation type="journal article" date="2019" name="Int. J. Syst. Evol. Microbiol.">
        <title>The Global Catalogue of Microorganisms (GCM) 10K type strain sequencing project: providing services to taxonomists for standard genome sequencing and annotation.</title>
        <authorList>
            <consortium name="The Broad Institute Genomics Platform"/>
            <consortium name="The Broad Institute Genome Sequencing Center for Infectious Disease"/>
            <person name="Wu L."/>
            <person name="Ma J."/>
        </authorList>
    </citation>
    <scope>NUCLEOTIDE SEQUENCE [LARGE SCALE GENOMIC DNA]</scope>
    <source>
        <strain evidence="4">CGMCC 1.13681</strain>
    </source>
</reference>